<dbReference type="GO" id="GO:0003676">
    <property type="term" value="F:nucleic acid binding"/>
    <property type="evidence" value="ECO:0007669"/>
    <property type="project" value="InterPro"/>
</dbReference>
<dbReference type="InterPro" id="IPR012337">
    <property type="entry name" value="RNaseH-like_sf"/>
</dbReference>
<dbReference type="AlphaFoldDB" id="A0A133NSL0"/>
<dbReference type="SMART" id="SM00479">
    <property type="entry name" value="EXOIII"/>
    <property type="match status" value="1"/>
</dbReference>
<dbReference type="EMBL" id="LRQB01000073">
    <property type="protein sequence ID" value="KXA19270.1"/>
    <property type="molecule type" value="Genomic_DNA"/>
</dbReference>
<evidence type="ECO:0000259" key="1">
    <source>
        <dbReference type="SMART" id="SM00479"/>
    </source>
</evidence>
<dbReference type="GO" id="GO:0004527">
    <property type="term" value="F:exonuclease activity"/>
    <property type="evidence" value="ECO:0007669"/>
    <property type="project" value="UniProtKB-KW"/>
</dbReference>
<keyword evidence="2" id="KW-0540">Nuclease</keyword>
<evidence type="ECO:0000313" key="3">
    <source>
        <dbReference type="Proteomes" id="UP000070687"/>
    </source>
</evidence>
<protein>
    <submittedName>
        <fullName evidence="2">Exonuclease</fullName>
    </submittedName>
</protein>
<proteinExistence type="predicted"/>
<dbReference type="InterPro" id="IPR013520">
    <property type="entry name" value="Ribonucl_H"/>
</dbReference>
<feature type="domain" description="Exonuclease" evidence="1">
    <location>
        <begin position="30"/>
        <end position="220"/>
    </location>
</feature>
<sequence length="261" mass="28946">MTMPTNINELLDALNAAPFQEENTPLAESWLLGFDTETTGANIGKDAIASATLVLRNPALGHKGDTVSTWLINPHQPMNPKASEVNGFTDEYLQKHGGEPAEELELLALAVSTAQAKNIPLLAYNAPFDVAMLRHDLQRWELTSLDQRPACSISTLNNHDVLTVDPLVIDRAISKRTGKRTLTVTSQFYGVEPIGDFHDATADTVAALDLIEPMSQLYECVSSMTLATIMEWQRSAYLQWRDSFNRWLQSHGREPITGTWL</sequence>
<gene>
    <name evidence="2" type="ORF">HMPREF3208_01105</name>
</gene>
<dbReference type="SUPFAM" id="SSF53098">
    <property type="entry name" value="Ribonuclease H-like"/>
    <property type="match status" value="1"/>
</dbReference>
<reference evidence="2 3" key="1">
    <citation type="submission" date="2016-01" db="EMBL/GenBank/DDBJ databases">
        <authorList>
            <person name="Oliw E.H."/>
        </authorList>
    </citation>
    <scope>NUCLEOTIDE SEQUENCE [LARGE SCALE GENOMIC DNA]</scope>
    <source>
        <strain evidence="2 3">PSS_7772B</strain>
    </source>
</reference>
<dbReference type="Proteomes" id="UP000070687">
    <property type="component" value="Unassembled WGS sequence"/>
</dbReference>
<dbReference type="Gene3D" id="3.30.420.10">
    <property type="entry name" value="Ribonuclease H-like superfamily/Ribonuclease H"/>
    <property type="match status" value="1"/>
</dbReference>
<organism evidence="2 3">
    <name type="scientific">Gardnerella vaginalis</name>
    <dbReference type="NCBI Taxonomy" id="2702"/>
    <lineage>
        <taxon>Bacteria</taxon>
        <taxon>Bacillati</taxon>
        <taxon>Actinomycetota</taxon>
        <taxon>Actinomycetes</taxon>
        <taxon>Bifidobacteriales</taxon>
        <taxon>Bifidobacteriaceae</taxon>
        <taxon>Gardnerella</taxon>
    </lineage>
</organism>
<dbReference type="Pfam" id="PF00929">
    <property type="entry name" value="RNase_T"/>
    <property type="match status" value="1"/>
</dbReference>
<comment type="caution">
    <text evidence="2">The sequence shown here is derived from an EMBL/GenBank/DDBJ whole genome shotgun (WGS) entry which is preliminary data.</text>
</comment>
<dbReference type="InterPro" id="IPR036397">
    <property type="entry name" value="RNaseH_sf"/>
</dbReference>
<dbReference type="OrthoDB" id="9791657at2"/>
<dbReference type="CDD" id="cd06127">
    <property type="entry name" value="DEDDh"/>
    <property type="match status" value="1"/>
</dbReference>
<keyword evidence="2" id="KW-0269">Exonuclease</keyword>
<accession>A0A133NSL0</accession>
<name>A0A133NSL0_GARVA</name>
<evidence type="ECO:0000313" key="2">
    <source>
        <dbReference type="EMBL" id="KXA19270.1"/>
    </source>
</evidence>
<dbReference type="PATRIC" id="fig|2702.100.peg.1092"/>
<keyword evidence="2" id="KW-0378">Hydrolase</keyword>